<dbReference type="GO" id="GO:0005509">
    <property type="term" value="F:calcium ion binding"/>
    <property type="evidence" value="ECO:0007669"/>
    <property type="project" value="InterPro"/>
</dbReference>
<dbReference type="InterPro" id="IPR050557">
    <property type="entry name" value="RTX_toxin/Mannuronan_C5-epim"/>
</dbReference>
<dbReference type="HOGENOM" id="CLU_270918_0_0_5"/>
<gene>
    <name evidence="3" type="ORF">ABI_17170</name>
</gene>
<dbReference type="PROSITE" id="PS00330">
    <property type="entry name" value="HEMOLYSIN_CALCIUM"/>
    <property type="match status" value="6"/>
</dbReference>
<dbReference type="SUPFAM" id="SSF51120">
    <property type="entry name" value="beta-Roll"/>
    <property type="match status" value="8"/>
</dbReference>
<keyword evidence="4" id="KW-1185">Reference proteome</keyword>
<dbReference type="PRINTS" id="PR00313">
    <property type="entry name" value="CABNDNGRPT"/>
</dbReference>
<sequence length="1199" mass="121702">MTQSYYSHTDRLGADEPNAFAGMSQVTQLSDGGYVVVWGESGSSARIQAQRFDAHGLKVGDEILVSTGGWWASGSTVLALQNGGFAISWYSGGVDISISDFTYNVVARIYSADGVPTGAEFVVNTWRPTDQMYPSMAQLTNGNLVFAWMSNDFGQPAIHVRPYDGYGFGEEVVVNTTVLATTEWNDVYTLRPTVTALADGGFLVSWTSTTHDGDSLGISARLFTAEGLAVGPEFQVNSVSEGAQLLPVAVAMADGGVLAAWLTADSYTPGVVAGTAIVLQRFDAEGVHVGEEIHIAAPEGELLSNVDIIELSNGGFAVGWGQGETTGVLVQVYNAAGQAVGSPLRVSGDYSGRVYGIDLAPLADGGFAVTWTAYNGQNVVVERHFSATGVAGQGMYVLGDEAAESVIGGSGDDTVYGAAGNDTVEGLGGSDQLFGESGDDVLNGGDETDGLIGGSGADRLAGGNGGDYLTDEVSSISANLDNDTLEGGSGDDILATFGGADVIDGGEGQDNFVFYRALATTGLLIDMTVAATATGITLADGTVARNVERGLGDTGSGNDTFVGGLSFDVVSLGDGNDQADGGDGADYLEGKNGHDTLVGGADHDWLFGAEGNDVLNGGTGYDSLAGGAGDDLLVIDSQYDALTELADEGNDTVAAWFSYQLTTNFENLVLMGGNNLYGAGNGLANRLTGNLGNNTLAGGGGNDTLAGGWGDDVYAVDAGDVVTEKASEGTDTVWTLVNFNLSANVENLQFNGTGNFTGNGNGLANVITGNIGNDWLEGAGGNDTLIGGLGNDVFVIDADDVIVEAAGEGAEWVLAARSYTLGANLEHLGLTGSGDFSATGNSANNIINGNSGKNLLTGGEGHDRLDGGVGVDRMLGGLGDDTYYVDNAGDSVGENHLEGSDIVFASVSYSLAGRAVETLTLTGTGNLNGTGNSLNNTIAGTSGHNVLDGGAGADKLVGGLGDDTYYVDNAGDNVVEQHWQGTDTVIASVSYSLLGRAAEVLTLTGSSNLNGTGNSLNNTLAGNAGNNVLDGGAGADKLVGGLGDDTYYVDNAGDNVVEQHWQGTDTVVSSVSYSLFGRAAEILTLTGSAHINATGNSLANMITGNSGNNQLDGGAGNDGLTGGLGADIFLFSAASGKDTVADFSAAQNDSIDIHAYTGGVANNGMVSQAGGNVLINLGGGNTVTMLNASQADVLSHMVW</sequence>
<accession>F4QK99</accession>
<dbReference type="eggNOG" id="COG2931">
    <property type="taxonomic scope" value="Bacteria"/>
</dbReference>
<dbReference type="AlphaFoldDB" id="F4QK99"/>
<dbReference type="PANTHER" id="PTHR38340:SF1">
    <property type="entry name" value="S-LAYER PROTEIN"/>
    <property type="match status" value="1"/>
</dbReference>
<proteinExistence type="predicted"/>
<dbReference type="InterPro" id="IPR018511">
    <property type="entry name" value="Hemolysin-typ_Ca-bd_CS"/>
</dbReference>
<evidence type="ECO:0000313" key="4">
    <source>
        <dbReference type="Proteomes" id="UP000006512"/>
    </source>
</evidence>
<dbReference type="PANTHER" id="PTHR38340">
    <property type="entry name" value="S-LAYER PROTEIN"/>
    <property type="match status" value="1"/>
</dbReference>
<dbReference type="RefSeq" id="WP_006272473.1">
    <property type="nucleotide sequence ID" value="NZ_GL883077.1"/>
</dbReference>
<protein>
    <submittedName>
        <fullName evidence="3">Hemolysin-type calcium-binding repeat 2 copies family protein</fullName>
    </submittedName>
</protein>
<reference evidence="4" key="1">
    <citation type="submission" date="2011-03" db="EMBL/GenBank/DDBJ databases">
        <title>Draft genome sequence of Brevundimonas diminuta.</title>
        <authorList>
            <person name="Brown P.J.B."/>
            <person name="Buechlein A."/>
            <person name="Hemmerich C."/>
            <person name="Brun Y.V."/>
        </authorList>
    </citation>
    <scope>NUCLEOTIDE SEQUENCE [LARGE SCALE GENOMIC DNA]</scope>
    <source>
        <strain evidence="4">C19</strain>
    </source>
</reference>
<name>F4QK99_9CAUL</name>
<organism evidence="3 4">
    <name type="scientific">Asticcacaulis biprosthecium C19</name>
    <dbReference type="NCBI Taxonomy" id="715226"/>
    <lineage>
        <taxon>Bacteria</taxon>
        <taxon>Pseudomonadati</taxon>
        <taxon>Pseudomonadota</taxon>
        <taxon>Alphaproteobacteria</taxon>
        <taxon>Caulobacterales</taxon>
        <taxon>Caulobacteraceae</taxon>
        <taxon>Asticcacaulis</taxon>
    </lineage>
</organism>
<dbReference type="InterPro" id="IPR001343">
    <property type="entry name" value="Hemolysn_Ca-bd"/>
</dbReference>
<comment type="subcellular location">
    <subcellularLocation>
        <location evidence="1">Secreted</location>
    </subcellularLocation>
</comment>
<dbReference type="Gene3D" id="2.150.10.10">
    <property type="entry name" value="Serralysin-like metalloprotease, C-terminal"/>
    <property type="match status" value="8"/>
</dbReference>
<keyword evidence="2" id="KW-0964">Secreted</keyword>
<evidence type="ECO:0000313" key="3">
    <source>
        <dbReference type="EMBL" id="EGF93277.1"/>
    </source>
</evidence>
<dbReference type="InterPro" id="IPR011049">
    <property type="entry name" value="Serralysin-like_metalloprot_C"/>
</dbReference>
<dbReference type="GO" id="GO:0005576">
    <property type="term" value="C:extracellular region"/>
    <property type="evidence" value="ECO:0007669"/>
    <property type="project" value="UniProtKB-SubCell"/>
</dbReference>
<dbReference type="Pfam" id="PF00353">
    <property type="entry name" value="HemolysinCabind"/>
    <property type="match status" value="11"/>
</dbReference>
<dbReference type="Proteomes" id="UP000006512">
    <property type="component" value="Unassembled WGS sequence"/>
</dbReference>
<dbReference type="STRING" id="715226.ABI_17170"/>
<evidence type="ECO:0000256" key="2">
    <source>
        <dbReference type="ARBA" id="ARBA00022525"/>
    </source>
</evidence>
<evidence type="ECO:0000256" key="1">
    <source>
        <dbReference type="ARBA" id="ARBA00004613"/>
    </source>
</evidence>
<dbReference type="EMBL" id="GL883077">
    <property type="protein sequence ID" value="EGF93277.1"/>
    <property type="molecule type" value="Genomic_DNA"/>
</dbReference>